<comment type="caution">
    <text evidence="5">The sequence shown here is derived from an EMBL/GenBank/DDBJ whole genome shotgun (WGS) entry which is preliminary data.</text>
</comment>
<evidence type="ECO:0000313" key="6">
    <source>
        <dbReference type="Proteomes" id="UP000621492"/>
    </source>
</evidence>
<organism evidence="5 6">
    <name type="scientific">Lentibacillus populi</name>
    <dbReference type="NCBI Taxonomy" id="1827502"/>
    <lineage>
        <taxon>Bacteria</taxon>
        <taxon>Bacillati</taxon>
        <taxon>Bacillota</taxon>
        <taxon>Bacilli</taxon>
        <taxon>Bacillales</taxon>
        <taxon>Bacillaceae</taxon>
        <taxon>Lentibacillus</taxon>
    </lineage>
</organism>
<evidence type="ECO:0000259" key="4">
    <source>
        <dbReference type="Pfam" id="PF10145"/>
    </source>
</evidence>
<dbReference type="Pfam" id="PF10145">
    <property type="entry name" value="PhageMin_Tail"/>
    <property type="match status" value="1"/>
</dbReference>
<evidence type="ECO:0000256" key="1">
    <source>
        <dbReference type="ARBA" id="ARBA00022612"/>
    </source>
</evidence>
<dbReference type="Proteomes" id="UP000621492">
    <property type="component" value="Unassembled WGS sequence"/>
</dbReference>
<feature type="region of interest" description="Disordered" evidence="3">
    <location>
        <begin position="1254"/>
        <end position="1283"/>
    </location>
</feature>
<evidence type="ECO:0000313" key="5">
    <source>
        <dbReference type="EMBL" id="GGB56873.1"/>
    </source>
</evidence>
<name>A0A9W5U0P8_9BACI</name>
<keyword evidence="1" id="KW-1188">Viral release from host cell</keyword>
<keyword evidence="6" id="KW-1185">Reference proteome</keyword>
<feature type="region of interest" description="Disordered" evidence="3">
    <location>
        <begin position="1021"/>
        <end position="1050"/>
    </location>
</feature>
<feature type="compositionally biased region" description="Basic and acidic residues" evidence="3">
    <location>
        <begin position="1040"/>
        <end position="1050"/>
    </location>
</feature>
<evidence type="ECO:0000256" key="3">
    <source>
        <dbReference type="SAM" id="MobiDB-lite"/>
    </source>
</evidence>
<dbReference type="EMBL" id="BMJD01000044">
    <property type="protein sequence ID" value="GGB56873.1"/>
    <property type="molecule type" value="Genomic_DNA"/>
</dbReference>
<feature type="compositionally biased region" description="Polar residues" evidence="3">
    <location>
        <begin position="1027"/>
        <end position="1039"/>
    </location>
</feature>
<reference evidence="5" key="2">
    <citation type="submission" date="2020-09" db="EMBL/GenBank/DDBJ databases">
        <authorList>
            <person name="Sun Q."/>
            <person name="Zhou Y."/>
        </authorList>
    </citation>
    <scope>NUCLEOTIDE SEQUENCE</scope>
    <source>
        <strain evidence="5">CGMCC 1.15454</strain>
    </source>
</reference>
<feature type="domain" description="Phage tail tape measure protein" evidence="4">
    <location>
        <begin position="211"/>
        <end position="409"/>
    </location>
</feature>
<dbReference type="PANTHER" id="PTHR37813:SF1">
    <property type="entry name" value="FELS-2 PROPHAGE PROTEIN"/>
    <property type="match status" value="1"/>
</dbReference>
<feature type="region of interest" description="Disordered" evidence="3">
    <location>
        <begin position="872"/>
        <end position="895"/>
    </location>
</feature>
<evidence type="ECO:0000256" key="2">
    <source>
        <dbReference type="SAM" id="Coils"/>
    </source>
</evidence>
<dbReference type="NCBIfam" id="TIGR01760">
    <property type="entry name" value="tape_meas_TP901"/>
    <property type="match status" value="1"/>
</dbReference>
<reference evidence="5" key="1">
    <citation type="journal article" date="2014" name="Int. J. Syst. Evol. Microbiol.">
        <title>Complete genome sequence of Corynebacterium casei LMG S-19264T (=DSM 44701T), isolated from a smear-ripened cheese.</title>
        <authorList>
            <consortium name="US DOE Joint Genome Institute (JGI-PGF)"/>
            <person name="Walter F."/>
            <person name="Albersmeier A."/>
            <person name="Kalinowski J."/>
            <person name="Ruckert C."/>
        </authorList>
    </citation>
    <scope>NUCLEOTIDE SEQUENCE</scope>
    <source>
        <strain evidence="5">CGMCC 1.15454</strain>
    </source>
</reference>
<dbReference type="PANTHER" id="PTHR37813">
    <property type="entry name" value="FELS-2 PROPHAGE PROTEIN"/>
    <property type="match status" value="1"/>
</dbReference>
<sequence>MAIGGAPVGNMVIKVDLDSTGVEKSMTGLQRQLKSSNKAMGAQLSAFDRGEKSSRKYGVMIEGLTNRHRIQARMVEEARKKYERMSSEYGENTVKAQKASQELNEQIAKYQETGRELDNVTAEFKEFQRVQEIQNKGWYKVADGMDKYGGKLKAAGTAMDNTGKNLTRNVTLPLGIAGGVAIKTGMDFEAGMSKVGAVSGASANEMQKLEAKAREMGSSTVFSAKEASDAFYYMSLAGWDAADMMDGISGVMDLAAASGEDLASVSDIVTDGLTAFGESAKESSRMADILAATSSNANTDVRGLGNAFKYVAPVAGALGYTMEDTSKAIGLMANAGIKGEKAGTALRTMMTNLSKPTKAMQKAMDKYNISLTDSSGEMKSFDDVMKDLRINLGKLDKKQQASAAATIFGKEAMSGALAVINASESDYEDLTKAIEGSEGAAGEMADTMQDNLAGSLKELKSKLEDLFITTYKNLRPALESIIDKAKDLTDWFAKLSPKAQENIVKFGLLAATAGPVLSIMGKLSFGIGGVMQATGALTKRIGVGKKGLVGAMVGGLTKGGVAGLAIAGVAALSAGVYKLVKKSKEAEEVNLDVAKSLSDQSIDLEKSAETFDKLSGKAKISNEQLAELNDLNIRISKSSNPGEIDQLQKKYDALAKKSGLSKDELKRLFDANKDIIEQTPDVKKNVSEQGNAFAENTDAVHDYIDSLREASLIELESERQKSLAEEKRIQKEITEEKKKQNGLDQQLKMYTDAQKMSQDEIKSRLKEISELTENKSLNQAEQARLLYEESVLNDVLNGDYVEMVDNLQKKKEKSRESVQNSEEELEKINALNSQMANLVLKQAGINAEGAKGLAQLDSSIAKNDQELQKLEEKRQKNGELTQKEQERYDKLTQTNEKQRQARDYLFEELGIYKDINSLAQAKLEKTSQETQKKIANLAKTSEIKVEEGNIVKQIQNKNQELLEERANLEANRKKQGANKQEIDKQIAGIDQKILLNDGVLEQILKELGVWDQVKDEIHRGSDAIKGQGSQIDKNNQKSSKGVDIEEERTKEAKKDVTKEVTVTDNGTITAIDIAAKAGMIKPVKATDKGTINDLEEKAKNPVQKVVEFVASGFKWWAKGTPPSGHPGGMAVVGDGGGRELIRTPSGATFLSPDTDTMLNLPRGTHVIPHKETERLLKSARHYAGGTSDWKGLFDYDNVRNNEFMKLLALTSKDSKTKVRMSGQNGGNDEMKEMMSLIKEFISKASEIKEIHQQITINSPEPTSPAENARKMKQASRQLAMEWR</sequence>
<dbReference type="InterPro" id="IPR010090">
    <property type="entry name" value="Phage_tape_meas"/>
</dbReference>
<keyword evidence="2" id="KW-0175">Coiled coil</keyword>
<gene>
    <name evidence="5" type="ORF">GCM10011409_38050</name>
</gene>
<protein>
    <recommendedName>
        <fullName evidence="4">Phage tail tape measure protein domain-containing protein</fullName>
    </recommendedName>
</protein>
<feature type="coiled-coil region" evidence="2">
    <location>
        <begin position="93"/>
        <end position="123"/>
    </location>
</feature>
<accession>A0A9W5U0P8</accession>
<proteinExistence type="predicted"/>